<organism evidence="10 11">
    <name type="scientific">Haloplanus rallus</name>
    <dbReference type="NCBI Taxonomy" id="1816183"/>
    <lineage>
        <taxon>Archaea</taxon>
        <taxon>Methanobacteriati</taxon>
        <taxon>Methanobacteriota</taxon>
        <taxon>Stenosarchaea group</taxon>
        <taxon>Halobacteria</taxon>
        <taxon>Halobacteriales</taxon>
        <taxon>Haloferacaceae</taxon>
        <taxon>Haloplanus</taxon>
    </lineage>
</organism>
<gene>
    <name evidence="10" type="ORF">EI982_17925</name>
</gene>
<proteinExistence type="inferred from homology"/>
<dbReference type="GO" id="GO:0005886">
    <property type="term" value="C:plasma membrane"/>
    <property type="evidence" value="ECO:0007669"/>
    <property type="project" value="UniProtKB-SubCell"/>
</dbReference>
<evidence type="ECO:0000256" key="6">
    <source>
        <dbReference type="ARBA" id="ARBA00038076"/>
    </source>
</evidence>
<evidence type="ECO:0000256" key="5">
    <source>
        <dbReference type="ARBA" id="ARBA00023136"/>
    </source>
</evidence>
<dbReference type="OrthoDB" id="11469at2157"/>
<keyword evidence="5 7" id="KW-0472">Membrane</keyword>
<feature type="transmembrane region" description="Helical" evidence="7">
    <location>
        <begin position="21"/>
        <end position="43"/>
    </location>
</feature>
<dbReference type="KEGG" id="hra:EI982_17925"/>
<dbReference type="InterPro" id="IPR050250">
    <property type="entry name" value="Macrolide_Exporter_MacB"/>
</dbReference>
<dbReference type="GO" id="GO:0022857">
    <property type="term" value="F:transmembrane transporter activity"/>
    <property type="evidence" value="ECO:0007669"/>
    <property type="project" value="TreeGrafter"/>
</dbReference>
<reference evidence="10 11" key="1">
    <citation type="submission" date="2018-12" db="EMBL/GenBank/DDBJ databases">
        <title>Complete genome sequence of Haloplanus rallus MBLA0036.</title>
        <authorList>
            <person name="Nam Y.-d."/>
            <person name="Kang J."/>
            <person name="Chung W.-H."/>
            <person name="Park Y.S."/>
        </authorList>
    </citation>
    <scope>NUCLEOTIDE SEQUENCE [LARGE SCALE GENOMIC DNA]</scope>
    <source>
        <strain evidence="10 11">MBLA0036</strain>
    </source>
</reference>
<feature type="transmembrane region" description="Helical" evidence="7">
    <location>
        <begin position="290"/>
        <end position="314"/>
    </location>
</feature>
<dbReference type="Proteomes" id="UP000428325">
    <property type="component" value="Chromosome"/>
</dbReference>
<feature type="transmembrane region" description="Helical" evidence="7">
    <location>
        <begin position="334"/>
        <end position="358"/>
    </location>
</feature>
<keyword evidence="11" id="KW-1185">Reference proteome</keyword>
<evidence type="ECO:0000256" key="3">
    <source>
        <dbReference type="ARBA" id="ARBA00022692"/>
    </source>
</evidence>
<evidence type="ECO:0000313" key="10">
    <source>
        <dbReference type="EMBL" id="QGX96524.1"/>
    </source>
</evidence>
<comment type="subcellular location">
    <subcellularLocation>
        <location evidence="1">Cell membrane</location>
        <topology evidence="1">Multi-pass membrane protein</topology>
    </subcellularLocation>
</comment>
<dbReference type="Pfam" id="PF12704">
    <property type="entry name" value="MacB_PCD"/>
    <property type="match status" value="1"/>
</dbReference>
<name>A0A6B9FCA6_9EURY</name>
<dbReference type="Pfam" id="PF02687">
    <property type="entry name" value="FtsX"/>
    <property type="match status" value="1"/>
</dbReference>
<dbReference type="GeneID" id="43371463"/>
<accession>A0A6B9FCA6</accession>
<comment type="similarity">
    <text evidence="6">Belongs to the ABC-4 integral membrane protein family.</text>
</comment>
<protein>
    <submittedName>
        <fullName evidence="10">ABC transporter permease</fullName>
    </submittedName>
</protein>
<evidence type="ECO:0000259" key="9">
    <source>
        <dbReference type="Pfam" id="PF12704"/>
    </source>
</evidence>
<evidence type="ECO:0000256" key="4">
    <source>
        <dbReference type="ARBA" id="ARBA00022989"/>
    </source>
</evidence>
<feature type="domain" description="ABC3 transporter permease C-terminal" evidence="8">
    <location>
        <begin position="294"/>
        <end position="406"/>
    </location>
</feature>
<dbReference type="InterPro" id="IPR003838">
    <property type="entry name" value="ABC3_permease_C"/>
</dbReference>
<keyword evidence="3 7" id="KW-0812">Transmembrane</keyword>
<feature type="transmembrane region" description="Helical" evidence="7">
    <location>
        <begin position="378"/>
        <end position="399"/>
    </location>
</feature>
<dbReference type="InterPro" id="IPR025857">
    <property type="entry name" value="MacB_PCD"/>
</dbReference>
<evidence type="ECO:0000256" key="2">
    <source>
        <dbReference type="ARBA" id="ARBA00022475"/>
    </source>
</evidence>
<keyword evidence="4 7" id="KW-1133">Transmembrane helix</keyword>
<dbReference type="PANTHER" id="PTHR30572:SF4">
    <property type="entry name" value="ABC TRANSPORTER PERMEASE YTRF"/>
    <property type="match status" value="1"/>
</dbReference>
<evidence type="ECO:0000313" key="11">
    <source>
        <dbReference type="Proteomes" id="UP000428325"/>
    </source>
</evidence>
<sequence>MKSTEAVRIASRSIRSHRLRSALTVLGLVIGIASVVVFATFGASVEAEIVGDIEGSSASNVYVFATPTDDEDGGFDRVVQPAFTERDVGALASMEGVTAAIPRGTVDANSLTHDGDTVARQRVTATTPETFDEGRIVAGRGFRSGTEEVVLNERAARTFAGNVSVGDRLTLSLAGNRTHELRVVGIVNGTEGGLPVSDFAEGSRVYVPVDPFYRTVVESPSVGVRQRAYPQVTVVTDPTRTEATQAAVSTYLREESDARRLVPAGTEPTARTSGDFAARISSVIDRITRFVTGVAVIGLVVGAIGIANIMLVSVTERTREIGVMKAVGARNRDVLVLFLVESGLLGVVGAILALPVGVAVGYAATRYAEVGFTLAPGWMAAAVGVGVAVGVLAGLYPAWRAARVDPIDALRYE</sequence>
<keyword evidence="2" id="KW-1003">Cell membrane</keyword>
<dbReference type="PANTHER" id="PTHR30572">
    <property type="entry name" value="MEMBRANE COMPONENT OF TRANSPORTER-RELATED"/>
    <property type="match status" value="1"/>
</dbReference>
<dbReference type="AlphaFoldDB" id="A0A6B9FCA6"/>
<dbReference type="RefSeq" id="WP_157690986.1">
    <property type="nucleotide sequence ID" value="NZ_CP034345.1"/>
</dbReference>
<evidence type="ECO:0000259" key="8">
    <source>
        <dbReference type="Pfam" id="PF02687"/>
    </source>
</evidence>
<dbReference type="EMBL" id="CP034345">
    <property type="protein sequence ID" value="QGX96524.1"/>
    <property type="molecule type" value="Genomic_DNA"/>
</dbReference>
<evidence type="ECO:0000256" key="7">
    <source>
        <dbReference type="SAM" id="Phobius"/>
    </source>
</evidence>
<evidence type="ECO:0000256" key="1">
    <source>
        <dbReference type="ARBA" id="ARBA00004651"/>
    </source>
</evidence>
<feature type="domain" description="MacB-like periplasmic core" evidence="9">
    <location>
        <begin position="21"/>
        <end position="250"/>
    </location>
</feature>